<dbReference type="Proteomes" id="UP000027778">
    <property type="component" value="Unassembled WGS sequence"/>
</dbReference>
<dbReference type="STRING" id="574375.AZF08_20235"/>
<proteinExistence type="predicted"/>
<dbReference type="AlphaFoldDB" id="A0A073KBT5"/>
<dbReference type="EMBL" id="JOTM01000011">
    <property type="protein sequence ID" value="KEK23961.1"/>
    <property type="molecule type" value="Genomic_DNA"/>
</dbReference>
<accession>A0A073KBT5</accession>
<organism evidence="1 2">
    <name type="scientific">Bacillus gaemokensis</name>
    <dbReference type="NCBI Taxonomy" id="574375"/>
    <lineage>
        <taxon>Bacteria</taxon>
        <taxon>Bacillati</taxon>
        <taxon>Bacillota</taxon>
        <taxon>Bacilli</taxon>
        <taxon>Bacillales</taxon>
        <taxon>Bacillaceae</taxon>
        <taxon>Bacillus</taxon>
        <taxon>Bacillus cereus group</taxon>
    </lineage>
</organism>
<evidence type="ECO:0000313" key="2">
    <source>
        <dbReference type="Proteomes" id="UP000027778"/>
    </source>
</evidence>
<protein>
    <submittedName>
        <fullName evidence="1">Uncharacterized protein</fullName>
    </submittedName>
</protein>
<gene>
    <name evidence="1" type="ORF">BAGA_06005</name>
</gene>
<sequence length="344" mass="40313">MKYFTSEIEGKKLVDFQKYDASITKFDDRLELVTGLLNNEDGSLHDFITTYFAEYYDASPTQKGWMAEQDAVCKTLELLGTYLLNAKDIESSRKIVYRFWKSQREFNNYKESQNINTSTLQAGMEEGVEVIDMFFSPNDQNYRMDDSQKLYAKDIREIKEIANLQDSIDMMKQDSYKKRLAERIDKMLPNIVDEKDREALKKIRRNVDIYVNRWIKDMADNQVLIKEAIKKPIRFRNTGSSQGRALTNSIELDDEKVVGALISHYEKVDMTSDIGLLIEELDKVLVDIDTLNEEESMVLNLFLKGYTRERIVKEYDIPQYKMTRIIKRIGKKVSKHYVEKNKGL</sequence>
<reference evidence="1 2" key="1">
    <citation type="submission" date="2014-06" db="EMBL/GenBank/DDBJ databases">
        <title>Draft genome sequence of Bacillus gaemokensis JCM 15801 (MCCC 1A00707).</title>
        <authorList>
            <person name="Lai Q."/>
            <person name="Liu Y."/>
            <person name="Shao Z."/>
        </authorList>
    </citation>
    <scope>NUCLEOTIDE SEQUENCE [LARGE SCALE GENOMIC DNA]</scope>
    <source>
        <strain evidence="1 2">JCM 15801</strain>
    </source>
</reference>
<evidence type="ECO:0000313" key="1">
    <source>
        <dbReference type="EMBL" id="KEK23961.1"/>
    </source>
</evidence>
<dbReference type="OrthoDB" id="9956239at2"/>
<keyword evidence="2" id="KW-1185">Reference proteome</keyword>
<dbReference type="RefSeq" id="WP_033675067.1">
    <property type="nucleotide sequence ID" value="NZ_JOTM01000011.1"/>
</dbReference>
<name>A0A073KBT5_9BACI</name>
<comment type="caution">
    <text evidence="1">The sequence shown here is derived from an EMBL/GenBank/DDBJ whole genome shotgun (WGS) entry which is preliminary data.</text>
</comment>